<feature type="compositionally biased region" description="Low complexity" evidence="2">
    <location>
        <begin position="94"/>
        <end position="113"/>
    </location>
</feature>
<sequence length="165" mass="18993">MMTMYKGKRRNHRYINMAGEPKPYRPKPGSKRPLSAVYSGYEFDYEYYRDDFYSRLFDYHGRVAPPPRAVIPLKRSRVLAPSSRRVKTSFPLKTSSSSSSSSSRPPTSSSSSSGLKRTYDTFFSLVRLVLAPNRSHLAPIKMSYSERMLANYANWILSFPQNQRA</sequence>
<dbReference type="InterPro" id="IPR051186">
    <property type="entry name" value="RRM_HNRPC/RALY_subfam"/>
</dbReference>
<reference evidence="3 4" key="1">
    <citation type="journal article" date="2011" name="Genome Biol. Evol.">
        <title>Integration of the genetic map and genome assembly of fugu facilitates insights into distinct features of genome evolution in teleosts and mammals.</title>
        <authorList>
            <person name="Kai W."/>
            <person name="Kikuchi K."/>
            <person name="Tohari S."/>
            <person name="Chew A.K."/>
            <person name="Tay A."/>
            <person name="Fujiwara A."/>
            <person name="Hosoya S."/>
            <person name="Suetake H."/>
            <person name="Naruse K."/>
            <person name="Brenner S."/>
            <person name="Suzuki Y."/>
            <person name="Venkatesh B."/>
        </authorList>
    </citation>
    <scope>NUCLEOTIDE SEQUENCE [LARGE SCALE GENOMIC DNA]</scope>
</reference>
<gene>
    <name evidence="3" type="primary">ralyl</name>
</gene>
<evidence type="ECO:0008006" key="5">
    <source>
        <dbReference type="Google" id="ProtNLM"/>
    </source>
</evidence>
<proteinExistence type="predicted"/>
<reference evidence="3" key="3">
    <citation type="submission" date="2025-09" db="UniProtKB">
        <authorList>
            <consortium name="Ensembl"/>
        </authorList>
    </citation>
    <scope>IDENTIFICATION</scope>
</reference>
<keyword evidence="1" id="KW-0694">RNA-binding</keyword>
<protein>
    <recommendedName>
        <fullName evidence="5">RALY RNA binding protein like</fullName>
    </recommendedName>
</protein>
<feature type="region of interest" description="Disordered" evidence="2">
    <location>
        <begin position="82"/>
        <end position="115"/>
    </location>
</feature>
<reference evidence="3" key="2">
    <citation type="submission" date="2025-08" db="UniProtKB">
        <authorList>
            <consortium name="Ensembl"/>
        </authorList>
    </citation>
    <scope>IDENTIFICATION</scope>
</reference>
<dbReference type="GO" id="GO:0005634">
    <property type="term" value="C:nucleus"/>
    <property type="evidence" value="ECO:0007669"/>
    <property type="project" value="TreeGrafter"/>
</dbReference>
<dbReference type="GO" id="GO:0003723">
    <property type="term" value="F:RNA binding"/>
    <property type="evidence" value="ECO:0007669"/>
    <property type="project" value="UniProtKB-KW"/>
</dbReference>
<evidence type="ECO:0000256" key="2">
    <source>
        <dbReference type="SAM" id="MobiDB-lite"/>
    </source>
</evidence>
<dbReference type="Proteomes" id="UP000005226">
    <property type="component" value="Chromosome 10"/>
</dbReference>
<organism evidence="3 4">
    <name type="scientific">Takifugu rubripes</name>
    <name type="common">Japanese pufferfish</name>
    <name type="synonym">Fugu rubripes</name>
    <dbReference type="NCBI Taxonomy" id="31033"/>
    <lineage>
        <taxon>Eukaryota</taxon>
        <taxon>Metazoa</taxon>
        <taxon>Chordata</taxon>
        <taxon>Craniata</taxon>
        <taxon>Vertebrata</taxon>
        <taxon>Euteleostomi</taxon>
        <taxon>Actinopterygii</taxon>
        <taxon>Neopterygii</taxon>
        <taxon>Teleostei</taxon>
        <taxon>Neoteleostei</taxon>
        <taxon>Acanthomorphata</taxon>
        <taxon>Eupercaria</taxon>
        <taxon>Tetraodontiformes</taxon>
        <taxon>Tetradontoidea</taxon>
        <taxon>Tetraodontidae</taxon>
        <taxon>Takifugu</taxon>
    </lineage>
</organism>
<accession>A0A674P2F6</accession>
<evidence type="ECO:0000256" key="1">
    <source>
        <dbReference type="ARBA" id="ARBA00022884"/>
    </source>
</evidence>
<dbReference type="PANTHER" id="PTHR13968">
    <property type="entry name" value="HETEROGENEOUS NUCLEAR RIBONUCLEOPROTEIN"/>
    <property type="match status" value="1"/>
</dbReference>
<keyword evidence="4" id="KW-1185">Reference proteome</keyword>
<evidence type="ECO:0000313" key="3">
    <source>
        <dbReference type="Ensembl" id="ENSTRUP00000080009.1"/>
    </source>
</evidence>
<name>A0A674P2F6_TAKRU</name>
<dbReference type="PANTHER" id="PTHR13968:SF21">
    <property type="entry name" value="RNA-BINDING RALY-LIKE PROTEIN"/>
    <property type="match status" value="1"/>
</dbReference>
<evidence type="ECO:0000313" key="4">
    <source>
        <dbReference type="Proteomes" id="UP000005226"/>
    </source>
</evidence>
<dbReference type="GeneTree" id="ENSGT00940000164239"/>
<dbReference type="Ensembl" id="ENSTRUT00000072762.1">
    <property type="protein sequence ID" value="ENSTRUP00000080009.1"/>
    <property type="gene ID" value="ENSTRUG00000031040.1"/>
</dbReference>
<dbReference type="AlphaFoldDB" id="A0A674P2F6"/>